<feature type="region of interest" description="Disordered" evidence="1">
    <location>
        <begin position="440"/>
        <end position="560"/>
    </location>
</feature>
<dbReference type="KEGG" id="psoj:PHYSODRAFT_490483"/>
<dbReference type="OMA" id="EDPGMPE"/>
<protein>
    <recommendedName>
        <fullName evidence="2">MULE transposase domain-containing protein</fullName>
    </recommendedName>
</protein>
<evidence type="ECO:0000313" key="3">
    <source>
        <dbReference type="EMBL" id="EGZ19813.1"/>
    </source>
</evidence>
<dbReference type="GeneID" id="20656572"/>
<proteinExistence type="predicted"/>
<keyword evidence="4" id="KW-1185">Reference proteome</keyword>
<dbReference type="Proteomes" id="UP000002640">
    <property type="component" value="Unassembled WGS sequence"/>
</dbReference>
<gene>
    <name evidence="3" type="ORF">PHYSODRAFT_490483</name>
</gene>
<dbReference type="Pfam" id="PF10551">
    <property type="entry name" value="MULE"/>
    <property type="match status" value="1"/>
</dbReference>
<sequence>MLPPASQEPMPRAKKKRGSKTIKIYKGFRYCKNWYSKKHIAYRCSTSKTSGCKVTLKVTPAAIWWVEGEHTCRPVPVLNGQLNDETDAMKRTTDQLATQNPTMPEGDIWEQVCEAFYGPDRDKLLNGLTEEQVIGRIRRIRRRYYGGDIHGVVEVPPFSKVKDSAIPFFRFHLVTAHPDPKKAPSRVLGWAHPALKELLLYNSVSLFLDGTFRSVPRGFRQCLILMVDDPARNLFTPVYFVLCTSQTESMYDDILHLIYRDTGKKLNPAEIVCDFEFSLVSSVQTRFPNAEVVGCFFHFKQAIRRRLKDERISDDEVTIAMESSVLDILTVIDPDLVDPKGIAWVKQEIKQRCIANNCPYSRREWKSFWVYFRKTCLERYYITEWNVFGIANTIVARTNNPLERFNREMNAAFKPHPKLRHFVSTIAKISTAYAQRQANITRGLRKKKQRPPRIELPAAPDLASFEVPPESEDEGDYDELGDLSDGSVESARSGEADHSSEEDEPSRNAQSAEDVQQEIDEHANTYNFFLDSDSDHDPDEENGVEEWSFQPSDCDHAATR</sequence>
<dbReference type="AlphaFoldDB" id="G4Z9W0"/>
<dbReference type="InterPro" id="IPR018289">
    <property type="entry name" value="MULE_transposase_dom"/>
</dbReference>
<feature type="domain" description="MULE transposase" evidence="2">
    <location>
        <begin position="206"/>
        <end position="301"/>
    </location>
</feature>
<evidence type="ECO:0000259" key="2">
    <source>
        <dbReference type="Pfam" id="PF10551"/>
    </source>
</evidence>
<feature type="compositionally biased region" description="Acidic residues" evidence="1">
    <location>
        <begin position="532"/>
        <end position="544"/>
    </location>
</feature>
<dbReference type="RefSeq" id="XP_009522530.1">
    <property type="nucleotide sequence ID" value="XM_009524235.1"/>
</dbReference>
<dbReference type="PANTHER" id="PTHR47160">
    <property type="entry name" value="PUTATIVE-RELATED"/>
    <property type="match status" value="1"/>
</dbReference>
<evidence type="ECO:0000256" key="1">
    <source>
        <dbReference type="SAM" id="MobiDB-lite"/>
    </source>
</evidence>
<organism evidence="3 4">
    <name type="scientific">Phytophthora sojae (strain P6497)</name>
    <name type="common">Soybean stem and root rot agent</name>
    <name type="synonym">Phytophthora megasperma f. sp. glycines</name>
    <dbReference type="NCBI Taxonomy" id="1094619"/>
    <lineage>
        <taxon>Eukaryota</taxon>
        <taxon>Sar</taxon>
        <taxon>Stramenopiles</taxon>
        <taxon>Oomycota</taxon>
        <taxon>Peronosporomycetes</taxon>
        <taxon>Peronosporales</taxon>
        <taxon>Peronosporaceae</taxon>
        <taxon>Phytophthora</taxon>
    </lineage>
</organism>
<feature type="compositionally biased region" description="Acidic residues" evidence="1">
    <location>
        <begin position="469"/>
        <end position="482"/>
    </location>
</feature>
<accession>G4Z9W0</accession>
<dbReference type="InParanoid" id="G4Z9W0"/>
<dbReference type="PANTHER" id="PTHR47160:SF5">
    <property type="entry name" value="MULE TRANSPOSASE DOMAIN-CONTAINING PROTEIN"/>
    <property type="match status" value="1"/>
</dbReference>
<name>G4Z9W0_PHYSP</name>
<reference evidence="3 4" key="1">
    <citation type="journal article" date="2006" name="Science">
        <title>Phytophthora genome sequences uncover evolutionary origins and mechanisms of pathogenesis.</title>
        <authorList>
            <person name="Tyler B.M."/>
            <person name="Tripathy S."/>
            <person name="Zhang X."/>
            <person name="Dehal P."/>
            <person name="Jiang R.H."/>
            <person name="Aerts A."/>
            <person name="Arredondo F.D."/>
            <person name="Baxter L."/>
            <person name="Bensasson D."/>
            <person name="Beynon J.L."/>
            <person name="Chapman J."/>
            <person name="Damasceno C.M."/>
            <person name="Dorrance A.E."/>
            <person name="Dou D."/>
            <person name="Dickerman A.W."/>
            <person name="Dubchak I.L."/>
            <person name="Garbelotto M."/>
            <person name="Gijzen M."/>
            <person name="Gordon S.G."/>
            <person name="Govers F."/>
            <person name="Grunwald N.J."/>
            <person name="Huang W."/>
            <person name="Ivors K.L."/>
            <person name="Jones R.W."/>
            <person name="Kamoun S."/>
            <person name="Krampis K."/>
            <person name="Lamour K.H."/>
            <person name="Lee M.K."/>
            <person name="McDonald W.H."/>
            <person name="Medina M."/>
            <person name="Meijer H.J."/>
            <person name="Nordberg E.K."/>
            <person name="Maclean D.J."/>
            <person name="Ospina-Giraldo M.D."/>
            <person name="Morris P.F."/>
            <person name="Phuntumart V."/>
            <person name="Putnam N.H."/>
            <person name="Rash S."/>
            <person name="Rose J.K."/>
            <person name="Sakihama Y."/>
            <person name="Salamov A.A."/>
            <person name="Savidor A."/>
            <person name="Scheuring C.F."/>
            <person name="Smith B.M."/>
            <person name="Sobral B.W."/>
            <person name="Terry A."/>
            <person name="Torto-Alalibo T.A."/>
            <person name="Win J."/>
            <person name="Xu Z."/>
            <person name="Zhang H."/>
            <person name="Grigoriev I.V."/>
            <person name="Rokhsar D.S."/>
            <person name="Boore J.L."/>
        </authorList>
    </citation>
    <scope>NUCLEOTIDE SEQUENCE [LARGE SCALE GENOMIC DNA]</scope>
    <source>
        <strain evidence="3 4">P6497</strain>
    </source>
</reference>
<dbReference type="EMBL" id="JH159153">
    <property type="protein sequence ID" value="EGZ19813.1"/>
    <property type="molecule type" value="Genomic_DNA"/>
</dbReference>
<dbReference type="Gene3D" id="2.20.25.240">
    <property type="match status" value="1"/>
</dbReference>
<evidence type="ECO:0000313" key="4">
    <source>
        <dbReference type="Proteomes" id="UP000002640"/>
    </source>
</evidence>